<dbReference type="GO" id="GO:0051537">
    <property type="term" value="F:2 iron, 2 sulfur cluster binding"/>
    <property type="evidence" value="ECO:0007669"/>
    <property type="project" value="UniProtKB-KW"/>
</dbReference>
<evidence type="ECO:0000256" key="5">
    <source>
        <dbReference type="ARBA" id="ARBA00022692"/>
    </source>
</evidence>
<evidence type="ECO:0000256" key="14">
    <source>
        <dbReference type="SAM" id="MobiDB-lite"/>
    </source>
</evidence>
<evidence type="ECO:0000256" key="11">
    <source>
        <dbReference type="ARBA" id="ARBA00023004"/>
    </source>
</evidence>
<evidence type="ECO:0000313" key="18">
    <source>
        <dbReference type="RefSeq" id="XP_019702374.1"/>
    </source>
</evidence>
<organism evidence="17 18">
    <name type="scientific">Elaeis guineensis var. tenera</name>
    <name type="common">Oil palm</name>
    <dbReference type="NCBI Taxonomy" id="51953"/>
    <lineage>
        <taxon>Eukaryota</taxon>
        <taxon>Viridiplantae</taxon>
        <taxon>Streptophyta</taxon>
        <taxon>Embryophyta</taxon>
        <taxon>Tracheophyta</taxon>
        <taxon>Spermatophyta</taxon>
        <taxon>Magnoliopsida</taxon>
        <taxon>Liliopsida</taxon>
        <taxon>Arecaceae</taxon>
        <taxon>Arecoideae</taxon>
        <taxon>Cocoseae</taxon>
        <taxon>Elaeidinae</taxon>
        <taxon>Elaeis</taxon>
    </lineage>
</organism>
<dbReference type="Pfam" id="PF08417">
    <property type="entry name" value="PaO"/>
    <property type="match status" value="1"/>
</dbReference>
<evidence type="ECO:0000256" key="6">
    <source>
        <dbReference type="ARBA" id="ARBA00022714"/>
    </source>
</evidence>
<evidence type="ECO:0000256" key="7">
    <source>
        <dbReference type="ARBA" id="ARBA00022723"/>
    </source>
</evidence>
<feature type="transmembrane region" description="Helical" evidence="15">
    <location>
        <begin position="505"/>
        <end position="521"/>
    </location>
</feature>
<feature type="domain" description="Rieske" evidence="16">
    <location>
        <begin position="84"/>
        <end position="194"/>
    </location>
</feature>
<sequence length="539" mass="61338">MQALISLTSSRPFHLSPLPSKRPVPLPSLPFHYHHRHNHHSKKTHHHVFSPTKTTRLNTQLSSSPATTTTDLPGDEKFDWFAQWYPLALVIDLDKRAPNAKTAMGHDVVIWWDRQEGRWQVFDDRCPHRLAPLSEGQVDPWGRLQCVYHGWCFDGAGSCKHIPQAPPNGPPVQTFKEACAAVYPCVEQNKIVWFWPSTNPEYKDILMKERPPYIPELDDPSYKSAMGTRDLPYGYEVLMENLMDPAHVPYAHHGIIRLPKREVPGRAKADREGGFPIEITIETLNITGFLAKQGLGYPKFVAPCIFYAMPPSNDGSVSALNIQEVSSTKSQPKQRRHLLIFMCIPVSPGRSRLIWVFLRNFNDRVEQLFPRWMNHVVMNLILDSDLYLLHVEEHKIAKVGPSNWQKACFVPTKSDTLVVAFRNWLRKYSNNQVDWGTLSTGYLPPTATKEQLMDRYWSHVVQCSSCRVALKGLRIFEVFLQVISIAFIAIVAAAKQGLMSNITRIAFASTAVLCFLASRLVPVTTRDMSSYITKLLYSS</sequence>
<keyword evidence="7" id="KW-0479">Metal-binding</keyword>
<keyword evidence="9 15" id="KW-1133">Transmembrane helix</keyword>
<keyword evidence="13 15" id="KW-0472">Membrane</keyword>
<keyword evidence="12" id="KW-0411">Iron-sulfur</keyword>
<dbReference type="SUPFAM" id="SSF50022">
    <property type="entry name" value="ISP domain"/>
    <property type="match status" value="1"/>
</dbReference>
<keyword evidence="4" id="KW-0934">Plastid</keyword>
<keyword evidence="3" id="KW-0150">Chloroplast</keyword>
<feature type="transmembrane region" description="Helical" evidence="15">
    <location>
        <begin position="473"/>
        <end position="493"/>
    </location>
</feature>
<dbReference type="AlphaFoldDB" id="A0A6J0PC39"/>
<evidence type="ECO:0000256" key="13">
    <source>
        <dbReference type="ARBA" id="ARBA00023136"/>
    </source>
</evidence>
<accession>A0A6J0PC39</accession>
<evidence type="ECO:0000256" key="4">
    <source>
        <dbReference type="ARBA" id="ARBA00022640"/>
    </source>
</evidence>
<dbReference type="FunCoup" id="A0A6J0PC39">
    <property type="interactions" value="754"/>
</dbReference>
<dbReference type="KEGG" id="egu:105054709"/>
<keyword evidence="6" id="KW-0001">2Fe-2S</keyword>
<dbReference type="Proteomes" id="UP000504607">
    <property type="component" value="Chromosome 1"/>
</dbReference>
<keyword evidence="5 15" id="KW-0812">Transmembrane</keyword>
<keyword evidence="10" id="KW-0560">Oxidoreductase</keyword>
<reference evidence="18" key="1">
    <citation type="submission" date="2025-08" db="UniProtKB">
        <authorList>
            <consortium name="RefSeq"/>
        </authorList>
    </citation>
    <scope>IDENTIFICATION</scope>
</reference>
<evidence type="ECO:0000259" key="16">
    <source>
        <dbReference type="PROSITE" id="PS51296"/>
    </source>
</evidence>
<evidence type="ECO:0000256" key="3">
    <source>
        <dbReference type="ARBA" id="ARBA00022528"/>
    </source>
</evidence>
<gene>
    <name evidence="18" type="primary">LOC105054709</name>
</gene>
<keyword evidence="11" id="KW-0408">Iron</keyword>
<feature type="region of interest" description="Disordered" evidence="14">
    <location>
        <begin position="29"/>
        <end position="49"/>
    </location>
</feature>
<dbReference type="Gene3D" id="3.90.380.10">
    <property type="entry name" value="Naphthalene 1,2-dioxygenase Alpha Subunit, Chain A, domain 1"/>
    <property type="match status" value="1"/>
</dbReference>
<evidence type="ECO:0000256" key="1">
    <source>
        <dbReference type="ARBA" id="ARBA00004229"/>
    </source>
</evidence>
<dbReference type="PANTHER" id="PTHR21266:SF32">
    <property type="entry name" value="CHOLESTEROL 7-DESATURASE NVD"/>
    <property type="match status" value="1"/>
</dbReference>
<protein>
    <submittedName>
        <fullName evidence="18">Protochlorophyllide-dependent translocon component 52, chloroplastic-like</fullName>
    </submittedName>
</protein>
<dbReference type="PROSITE" id="PS51296">
    <property type="entry name" value="RIESKE"/>
    <property type="match status" value="1"/>
</dbReference>
<keyword evidence="17" id="KW-1185">Reference proteome</keyword>
<dbReference type="RefSeq" id="XP_019702374.1">
    <property type="nucleotide sequence ID" value="XM_019846815.2"/>
</dbReference>
<evidence type="ECO:0000256" key="15">
    <source>
        <dbReference type="SAM" id="Phobius"/>
    </source>
</evidence>
<comment type="subcellular location">
    <subcellularLocation>
        <location evidence="2">Membrane</location>
    </subcellularLocation>
    <subcellularLocation>
        <location evidence="1">Plastid</location>
        <location evidence="1">Chloroplast</location>
    </subcellularLocation>
</comment>
<dbReference type="GO" id="GO:0010277">
    <property type="term" value="F:chlorophyllide a oxygenase activity"/>
    <property type="evidence" value="ECO:0007669"/>
    <property type="project" value="InterPro"/>
</dbReference>
<dbReference type="SUPFAM" id="SSF55961">
    <property type="entry name" value="Bet v1-like"/>
    <property type="match status" value="1"/>
</dbReference>
<proteinExistence type="predicted"/>
<dbReference type="Gene3D" id="2.102.10.10">
    <property type="entry name" value="Rieske [2Fe-2S] iron-sulphur domain"/>
    <property type="match status" value="1"/>
</dbReference>
<evidence type="ECO:0000256" key="9">
    <source>
        <dbReference type="ARBA" id="ARBA00022989"/>
    </source>
</evidence>
<keyword evidence="8" id="KW-0809">Transit peptide</keyword>
<dbReference type="OrthoDB" id="426882at2759"/>
<evidence type="ECO:0000256" key="12">
    <source>
        <dbReference type="ARBA" id="ARBA00023014"/>
    </source>
</evidence>
<feature type="compositionally biased region" description="Basic residues" evidence="14">
    <location>
        <begin position="32"/>
        <end position="48"/>
    </location>
</feature>
<dbReference type="GO" id="GO:0016020">
    <property type="term" value="C:membrane"/>
    <property type="evidence" value="ECO:0007669"/>
    <property type="project" value="UniProtKB-SubCell"/>
</dbReference>
<dbReference type="InterPro" id="IPR050584">
    <property type="entry name" value="Cholesterol_7-desaturase"/>
</dbReference>
<dbReference type="InParanoid" id="A0A6J0PC39"/>
<dbReference type="GO" id="GO:0046872">
    <property type="term" value="F:metal ion binding"/>
    <property type="evidence" value="ECO:0007669"/>
    <property type="project" value="UniProtKB-KW"/>
</dbReference>
<dbReference type="Pfam" id="PF00355">
    <property type="entry name" value="Rieske"/>
    <property type="match status" value="1"/>
</dbReference>
<dbReference type="InterPro" id="IPR017941">
    <property type="entry name" value="Rieske_2Fe-2S"/>
</dbReference>
<dbReference type="InterPro" id="IPR036922">
    <property type="entry name" value="Rieske_2Fe-2S_sf"/>
</dbReference>
<dbReference type="GeneID" id="105054709"/>
<dbReference type="PANTHER" id="PTHR21266">
    <property type="entry name" value="IRON-SULFUR DOMAIN CONTAINING PROTEIN"/>
    <property type="match status" value="1"/>
</dbReference>
<evidence type="ECO:0000256" key="8">
    <source>
        <dbReference type="ARBA" id="ARBA00022946"/>
    </source>
</evidence>
<dbReference type="InterPro" id="IPR013626">
    <property type="entry name" value="PaO"/>
</dbReference>
<dbReference type="GO" id="GO:0009507">
    <property type="term" value="C:chloroplast"/>
    <property type="evidence" value="ECO:0007669"/>
    <property type="project" value="UniProtKB-SubCell"/>
</dbReference>
<evidence type="ECO:0000313" key="17">
    <source>
        <dbReference type="Proteomes" id="UP000504607"/>
    </source>
</evidence>
<name>A0A6J0PC39_ELAGV</name>
<evidence type="ECO:0000256" key="10">
    <source>
        <dbReference type="ARBA" id="ARBA00023002"/>
    </source>
</evidence>
<evidence type="ECO:0000256" key="2">
    <source>
        <dbReference type="ARBA" id="ARBA00004370"/>
    </source>
</evidence>